<dbReference type="Proteomes" id="UP000054217">
    <property type="component" value="Unassembled WGS sequence"/>
</dbReference>
<organism evidence="3 4">
    <name type="scientific">Pisolithus tinctorius Marx 270</name>
    <dbReference type="NCBI Taxonomy" id="870435"/>
    <lineage>
        <taxon>Eukaryota</taxon>
        <taxon>Fungi</taxon>
        <taxon>Dikarya</taxon>
        <taxon>Basidiomycota</taxon>
        <taxon>Agaricomycotina</taxon>
        <taxon>Agaricomycetes</taxon>
        <taxon>Agaricomycetidae</taxon>
        <taxon>Boletales</taxon>
        <taxon>Sclerodermatineae</taxon>
        <taxon>Pisolithaceae</taxon>
        <taxon>Pisolithus</taxon>
    </lineage>
</organism>
<accession>A0A0C3JB76</accession>
<reference evidence="4" key="2">
    <citation type="submission" date="2015-01" db="EMBL/GenBank/DDBJ databases">
        <title>Evolutionary Origins and Diversification of the Mycorrhizal Mutualists.</title>
        <authorList>
            <consortium name="DOE Joint Genome Institute"/>
            <consortium name="Mycorrhizal Genomics Consortium"/>
            <person name="Kohler A."/>
            <person name="Kuo A."/>
            <person name="Nagy L.G."/>
            <person name="Floudas D."/>
            <person name="Copeland A."/>
            <person name="Barry K.W."/>
            <person name="Cichocki N."/>
            <person name="Veneault-Fourrey C."/>
            <person name="LaButti K."/>
            <person name="Lindquist E.A."/>
            <person name="Lipzen A."/>
            <person name="Lundell T."/>
            <person name="Morin E."/>
            <person name="Murat C."/>
            <person name="Riley R."/>
            <person name="Ohm R."/>
            <person name="Sun H."/>
            <person name="Tunlid A."/>
            <person name="Henrissat B."/>
            <person name="Grigoriev I.V."/>
            <person name="Hibbett D.S."/>
            <person name="Martin F."/>
        </authorList>
    </citation>
    <scope>NUCLEOTIDE SEQUENCE [LARGE SCALE GENOMIC DNA]</scope>
    <source>
        <strain evidence="4">Marx 270</strain>
    </source>
</reference>
<dbReference type="STRING" id="870435.A0A0C3JB76"/>
<evidence type="ECO:0000313" key="4">
    <source>
        <dbReference type="Proteomes" id="UP000054217"/>
    </source>
</evidence>
<dbReference type="InterPro" id="IPR025476">
    <property type="entry name" value="Helitron_helicase-like"/>
</dbReference>
<feature type="domain" description="Helitron helicase-like" evidence="1">
    <location>
        <begin position="556"/>
        <end position="710"/>
    </location>
</feature>
<dbReference type="InParanoid" id="A0A0C3JB76"/>
<name>A0A0C3JB76_PISTI</name>
<dbReference type="EMBL" id="KN832082">
    <property type="protein sequence ID" value="KIN94901.1"/>
    <property type="molecule type" value="Genomic_DNA"/>
</dbReference>
<keyword evidence="4" id="KW-1185">Reference proteome</keyword>
<protein>
    <submittedName>
        <fullName evidence="3">Uncharacterized protein</fullName>
    </submittedName>
</protein>
<proteinExistence type="predicted"/>
<sequence>MDSGVRRLYVDLAGVSDCRALSYECIRREYAFECVALQHELSLQSNVMSLVCCAGSLREFVEHYPFLGMKDIRSIATFHKVVLHRKLRRMMCLDALRIHECTAACPALVYVFRELRTARRGCSLVPVLPPAVAPEVNIAHVRGLHRLEMQAVRPTPTVGTSQESPSYPPFRSLSDKFDIIRDWQNNISPQHLREDVCAVCAQLVPCRDLADVAPTEEMLFALRNDWLPQQCCPRTYDIEKYHGAILCYRGMHCLHDIGQLRMCPSCRKALTMRSPRQPKDAIANFQYFSEAELPHCVRQCMQACSALELMLVAACRATVITHHYQTRSGRGGRVPEEASQRFNRGNVALLPQDPCSLTNVLPPMQNDLQGAVCIVFAGGSFRPSLDTLRKFPPVLVSRSRVKCVIEWLISNNEWYSKSGITFSAENLAALIEGEEDEGVLQGIEITHLRNDDDTVDGSDHIDWTALTADLVMETVAYIDGDRSERSCRSMKATALAHVLNHKSFLWCFCIWIHGELVGLITLHGDPTSRSPSSDNSEICFGSLVDDIQEAELDIRALAEKLEHNPKARLNAGGERRALRLFHELNVICRSLPGSDGYKLGRCNEIRSLTQALGSPAFFLTLNPHDLTNVLVAHFGGMDTARWHELGAFEHATFVASHPAAATKAFDVLIRGFLDIIVKYNKSGGLFGNCTGYYGMVEAQGRGTLHCHMLLWIEGHPNPECLRSIMTGDQRFEHSLFQWLEDVIHCEPPGSSVDCLNTVDIKSPKPARLEDELDPCLEEPPQIAMLPECDFEDAFNDFVRRLAIECNWHEHTPTCFKHLCSGEEP</sequence>
<gene>
    <name evidence="3" type="ORF">M404DRAFT_34605</name>
</gene>
<evidence type="ECO:0000313" key="3">
    <source>
        <dbReference type="EMBL" id="KIN94901.1"/>
    </source>
</evidence>
<dbReference type="InterPro" id="IPR046700">
    <property type="entry name" value="DUF6570"/>
</dbReference>
<feature type="domain" description="DUF6570" evidence="2">
    <location>
        <begin position="275"/>
        <end position="428"/>
    </location>
</feature>
<dbReference type="Pfam" id="PF20209">
    <property type="entry name" value="DUF6570"/>
    <property type="match status" value="1"/>
</dbReference>
<reference evidence="3 4" key="1">
    <citation type="submission" date="2014-04" db="EMBL/GenBank/DDBJ databases">
        <authorList>
            <consortium name="DOE Joint Genome Institute"/>
            <person name="Kuo A."/>
            <person name="Kohler A."/>
            <person name="Costa M.D."/>
            <person name="Nagy L.G."/>
            <person name="Floudas D."/>
            <person name="Copeland A."/>
            <person name="Barry K.W."/>
            <person name="Cichocki N."/>
            <person name="Veneault-Fourrey C."/>
            <person name="LaButti K."/>
            <person name="Lindquist E.A."/>
            <person name="Lipzen A."/>
            <person name="Lundell T."/>
            <person name="Morin E."/>
            <person name="Murat C."/>
            <person name="Sun H."/>
            <person name="Tunlid A."/>
            <person name="Henrissat B."/>
            <person name="Grigoriev I.V."/>
            <person name="Hibbett D.S."/>
            <person name="Martin F."/>
            <person name="Nordberg H.P."/>
            <person name="Cantor M.N."/>
            <person name="Hua S.X."/>
        </authorList>
    </citation>
    <scope>NUCLEOTIDE SEQUENCE [LARGE SCALE GENOMIC DNA]</scope>
    <source>
        <strain evidence="3 4">Marx 270</strain>
    </source>
</reference>
<dbReference type="AlphaFoldDB" id="A0A0C3JB76"/>
<dbReference type="HOGENOM" id="CLU_343577_0_0_1"/>
<dbReference type="Pfam" id="PF14214">
    <property type="entry name" value="Helitron_like_N"/>
    <property type="match status" value="1"/>
</dbReference>
<evidence type="ECO:0000259" key="2">
    <source>
        <dbReference type="Pfam" id="PF20209"/>
    </source>
</evidence>
<evidence type="ECO:0000259" key="1">
    <source>
        <dbReference type="Pfam" id="PF14214"/>
    </source>
</evidence>
<dbReference type="OrthoDB" id="432234at2759"/>